<dbReference type="AlphaFoldDB" id="A0A395I1U3"/>
<dbReference type="Proteomes" id="UP000248961">
    <property type="component" value="Unassembled WGS sequence"/>
</dbReference>
<evidence type="ECO:0000313" key="3">
    <source>
        <dbReference type="Proteomes" id="UP000248961"/>
    </source>
</evidence>
<proteinExistence type="predicted"/>
<reference evidence="2 3" key="1">
    <citation type="submission" date="2018-02" db="EMBL/GenBank/DDBJ databases">
        <title>The genomes of Aspergillus section Nigri reveals drivers in fungal speciation.</title>
        <authorList>
            <consortium name="DOE Joint Genome Institute"/>
            <person name="Vesth T.C."/>
            <person name="Nybo J."/>
            <person name="Theobald S."/>
            <person name="Brandl J."/>
            <person name="Frisvad J.C."/>
            <person name="Nielsen K.F."/>
            <person name="Lyhne E.K."/>
            <person name="Kogle M.E."/>
            <person name="Kuo A."/>
            <person name="Riley R."/>
            <person name="Clum A."/>
            <person name="Nolan M."/>
            <person name="Lipzen A."/>
            <person name="Salamov A."/>
            <person name="Henrissat B."/>
            <person name="Wiebenga A."/>
            <person name="De vries R.P."/>
            <person name="Grigoriev I.V."/>
            <person name="Mortensen U.H."/>
            <person name="Andersen M.R."/>
            <person name="Baker S.E."/>
        </authorList>
    </citation>
    <scope>NUCLEOTIDE SEQUENCE [LARGE SCALE GENOMIC DNA]</scope>
    <source>
        <strain evidence="2 3">CBS 101889</strain>
    </source>
</reference>
<dbReference type="OrthoDB" id="539213at2759"/>
<evidence type="ECO:0000313" key="2">
    <source>
        <dbReference type="EMBL" id="RAL14162.1"/>
    </source>
</evidence>
<dbReference type="InterPro" id="IPR036770">
    <property type="entry name" value="Ankyrin_rpt-contain_sf"/>
</dbReference>
<sequence length="216" mass="24467">MSKLAAESQGRSRLLQLPDELHLEYLQYLDVPSLNHLSQTCVTLHVKLVEELIARCKDYAVGSKEGYEAAIRGELERILVRQSHRSGRPGGIMPQVDGHRLLNAVLADRFDAVLGFLKAGADPNRPCYAKWPLLHHAVLRFRSGRTPLRMIQIFLEHGAPPNDQVMFLRSTALDLLLYRLDRGRFISKEAIQLLLSYRASPTNQFSLAGPLAQWEY</sequence>
<protein>
    <recommendedName>
        <fullName evidence="1">F-box domain-containing protein</fullName>
    </recommendedName>
</protein>
<dbReference type="GeneID" id="37200551"/>
<accession>A0A395I1U3</accession>
<dbReference type="SUPFAM" id="SSF48403">
    <property type="entry name" value="Ankyrin repeat"/>
    <property type="match status" value="1"/>
</dbReference>
<dbReference type="VEuPathDB" id="FungiDB:BO97DRAFT_412929"/>
<dbReference type="RefSeq" id="XP_025553316.1">
    <property type="nucleotide sequence ID" value="XM_025696262.1"/>
</dbReference>
<evidence type="ECO:0000259" key="1">
    <source>
        <dbReference type="PROSITE" id="PS50181"/>
    </source>
</evidence>
<dbReference type="PROSITE" id="PS50181">
    <property type="entry name" value="FBOX"/>
    <property type="match status" value="1"/>
</dbReference>
<gene>
    <name evidence="2" type="ORF">BO97DRAFT_412929</name>
</gene>
<dbReference type="EMBL" id="KZ824276">
    <property type="protein sequence ID" value="RAL14162.1"/>
    <property type="molecule type" value="Genomic_DNA"/>
</dbReference>
<name>A0A395I1U3_ASPHC</name>
<dbReference type="InterPro" id="IPR001810">
    <property type="entry name" value="F-box_dom"/>
</dbReference>
<keyword evidence="3" id="KW-1185">Reference proteome</keyword>
<dbReference type="Gene3D" id="1.25.40.20">
    <property type="entry name" value="Ankyrin repeat-containing domain"/>
    <property type="match status" value="1"/>
</dbReference>
<organism evidence="2 3">
    <name type="scientific">Aspergillus homomorphus (strain CBS 101889)</name>
    <dbReference type="NCBI Taxonomy" id="1450537"/>
    <lineage>
        <taxon>Eukaryota</taxon>
        <taxon>Fungi</taxon>
        <taxon>Dikarya</taxon>
        <taxon>Ascomycota</taxon>
        <taxon>Pezizomycotina</taxon>
        <taxon>Eurotiomycetes</taxon>
        <taxon>Eurotiomycetidae</taxon>
        <taxon>Eurotiales</taxon>
        <taxon>Aspergillaceae</taxon>
        <taxon>Aspergillus</taxon>
        <taxon>Aspergillus subgen. Circumdati</taxon>
    </lineage>
</organism>
<feature type="domain" description="F-box" evidence="1">
    <location>
        <begin position="11"/>
        <end position="51"/>
    </location>
</feature>